<dbReference type="EMBL" id="OBQI01000003">
    <property type="protein sequence ID" value="SOC49538.1"/>
    <property type="molecule type" value="Genomic_DNA"/>
</dbReference>
<evidence type="ECO:0000313" key="1">
    <source>
        <dbReference type="EMBL" id="SOC49538.1"/>
    </source>
</evidence>
<evidence type="ECO:0000313" key="2">
    <source>
        <dbReference type="Proteomes" id="UP000219435"/>
    </source>
</evidence>
<dbReference type="OrthoDB" id="4200530at2"/>
<dbReference type="Pfam" id="PF17269">
    <property type="entry name" value="DUF5335"/>
    <property type="match status" value="1"/>
</dbReference>
<gene>
    <name evidence="1" type="ORF">SAMN05660748_2266</name>
</gene>
<organism evidence="1 2">
    <name type="scientific">Blastococcus aggregatus</name>
    <dbReference type="NCBI Taxonomy" id="38502"/>
    <lineage>
        <taxon>Bacteria</taxon>
        <taxon>Bacillati</taxon>
        <taxon>Actinomycetota</taxon>
        <taxon>Actinomycetes</taxon>
        <taxon>Geodermatophilales</taxon>
        <taxon>Geodermatophilaceae</taxon>
        <taxon>Blastococcus</taxon>
    </lineage>
</organism>
<dbReference type="Proteomes" id="UP000219435">
    <property type="component" value="Unassembled WGS sequence"/>
</dbReference>
<keyword evidence="2" id="KW-1185">Reference proteome</keyword>
<name>A0A285V7H6_9ACTN</name>
<sequence>MSDPTPEQRHEWAALTDRLSIALHDHDVTIEVLDPDGGDASVVEREPFEGITYDDKDDVVVVTVAGRTPDQPVVLRHVIQRPREILADVIPQGAAVRITDASGTTTVLGLLRRTEHQDRPSG</sequence>
<dbReference type="RefSeq" id="WP_097195105.1">
    <property type="nucleotide sequence ID" value="NZ_OBQI01000003.1"/>
</dbReference>
<reference evidence="2" key="1">
    <citation type="submission" date="2017-08" db="EMBL/GenBank/DDBJ databases">
        <authorList>
            <person name="Varghese N."/>
            <person name="Submissions S."/>
        </authorList>
    </citation>
    <scope>NUCLEOTIDE SEQUENCE [LARGE SCALE GENOMIC DNA]</scope>
    <source>
        <strain evidence="2">DSM 4725</strain>
    </source>
</reference>
<dbReference type="AlphaFoldDB" id="A0A285V7H6"/>
<protein>
    <submittedName>
        <fullName evidence="1">Uncharacterized protein</fullName>
    </submittedName>
</protein>
<accession>A0A285V7H6</accession>
<proteinExistence type="predicted"/>
<dbReference type="InterPro" id="IPR035223">
    <property type="entry name" value="DUF5335"/>
</dbReference>